<dbReference type="InterPro" id="IPR029060">
    <property type="entry name" value="PIN-like_dom_sf"/>
</dbReference>
<keyword evidence="3 5" id="KW-0479">Metal-binding</keyword>
<evidence type="ECO:0000256" key="4">
    <source>
        <dbReference type="ARBA" id="ARBA00022801"/>
    </source>
</evidence>
<dbReference type="OrthoDB" id="93300at2157"/>
<proteinExistence type="inferred from homology"/>
<dbReference type="HAMAP" id="MF_00265">
    <property type="entry name" value="VapC_Nob1"/>
    <property type="match status" value="1"/>
</dbReference>
<dbReference type="GO" id="GO:0016787">
    <property type="term" value="F:hydrolase activity"/>
    <property type="evidence" value="ECO:0007669"/>
    <property type="project" value="UniProtKB-KW"/>
</dbReference>
<dbReference type="GO" id="GO:0004540">
    <property type="term" value="F:RNA nuclease activity"/>
    <property type="evidence" value="ECO:0007669"/>
    <property type="project" value="InterPro"/>
</dbReference>
<accession>A0A127B7V6</accession>
<dbReference type="CDD" id="cd18677">
    <property type="entry name" value="PIN_MjVapC2-VapC6_like"/>
    <property type="match status" value="1"/>
</dbReference>
<evidence type="ECO:0000256" key="5">
    <source>
        <dbReference type="HAMAP-Rule" id="MF_00265"/>
    </source>
</evidence>
<dbReference type="PATRIC" id="fig|1609559.3.peg.341"/>
<reference evidence="8" key="1">
    <citation type="submission" date="2015-02" db="EMBL/GenBank/DDBJ databases">
        <title>Pyrococcus kukulkanii sp. nov., a novel hyperthermophilic archaeon isolated from a deep-sea hydrothermal vent at the Guaymas Basin.</title>
        <authorList>
            <person name="Oger P.M."/>
            <person name="Callac N."/>
            <person name="Jebbar M."/>
            <person name="Godfroy A."/>
        </authorList>
    </citation>
    <scope>NUCLEOTIDE SEQUENCE [LARGE SCALE GENOMIC DNA]</scope>
    <source>
        <strain evidence="8">NCB100</strain>
    </source>
</reference>
<keyword evidence="1 5" id="KW-1277">Toxin-antitoxin system</keyword>
<keyword evidence="5" id="KW-0800">Toxin</keyword>
<dbReference type="SMART" id="SM00670">
    <property type="entry name" value="PINc"/>
    <property type="match status" value="1"/>
</dbReference>
<protein>
    <recommendedName>
        <fullName evidence="5">Ribonuclease VapC</fullName>
        <shortName evidence="5">RNase VapC</shortName>
        <ecNumber evidence="5">3.1.-.-</ecNumber>
    </recommendedName>
    <alternativeName>
        <fullName evidence="5">Putative toxin VapC</fullName>
    </alternativeName>
</protein>
<sequence>MTSGKFRFFIDSNVIVNYFYGDENARELIESAESIGEIFINGIVPTEVSIRYLKDKTGEKSYTLKHKPELVKNVDKSPLYAVLDKFLYLPDNVLIGEDAITLMDIHGLLPNNAIILATCKFYGIKYLISFDSDFKEACKKEGITLIDSKEKLYEIKTEEK</sequence>
<name>A0A127B7V6_9EURY</name>
<organism evidence="7 8">
    <name type="scientific">Pyrococcus kukulkanii</name>
    <dbReference type="NCBI Taxonomy" id="1609559"/>
    <lineage>
        <taxon>Archaea</taxon>
        <taxon>Methanobacteriati</taxon>
        <taxon>Methanobacteriota</taxon>
        <taxon>Thermococci</taxon>
        <taxon>Thermococcales</taxon>
        <taxon>Thermococcaceae</taxon>
        <taxon>Pyrococcus</taxon>
    </lineage>
</organism>
<dbReference type="Gene3D" id="3.40.50.1010">
    <property type="entry name" value="5'-nuclease"/>
    <property type="match status" value="1"/>
</dbReference>
<evidence type="ECO:0000313" key="8">
    <source>
        <dbReference type="Proteomes" id="UP000070587"/>
    </source>
</evidence>
<evidence type="ECO:0000256" key="2">
    <source>
        <dbReference type="ARBA" id="ARBA00022722"/>
    </source>
</evidence>
<dbReference type="EC" id="3.1.-.-" evidence="5"/>
<reference evidence="7 8" key="2">
    <citation type="journal article" date="2016" name="Int. J. Syst. Evol. Microbiol.">
        <title>Pyrococcus kukulkanii sp. nov., a hyperthermophilic, piezophilic archaeon isolated from a deep-sea hydrothermal vent.</title>
        <authorList>
            <person name="Callac N."/>
            <person name="Oger P."/>
            <person name="Lesongeur F."/>
            <person name="Rattray J.E."/>
            <person name="Vannier P."/>
            <person name="Michoud G."/>
            <person name="Beauverger M."/>
            <person name="Gayet N."/>
            <person name="Rouxel O."/>
            <person name="Jebbar M."/>
            <person name="Godfroy A."/>
        </authorList>
    </citation>
    <scope>NUCLEOTIDE SEQUENCE [LARGE SCALE GENOMIC DNA]</scope>
    <source>
        <strain evidence="7 8">NCB100</strain>
    </source>
</reference>
<dbReference type="Proteomes" id="UP000070587">
    <property type="component" value="Chromosome"/>
</dbReference>
<keyword evidence="5" id="KW-0460">Magnesium</keyword>
<feature type="domain" description="PIN" evidence="6">
    <location>
        <begin position="6"/>
        <end position="136"/>
    </location>
</feature>
<keyword evidence="7" id="KW-0238">DNA-binding</keyword>
<dbReference type="Pfam" id="PF01850">
    <property type="entry name" value="PIN"/>
    <property type="match status" value="1"/>
</dbReference>
<gene>
    <name evidence="5" type="primary">vapC</name>
    <name evidence="7" type="ORF">TQ32_01655</name>
</gene>
<evidence type="ECO:0000256" key="1">
    <source>
        <dbReference type="ARBA" id="ARBA00022649"/>
    </source>
</evidence>
<dbReference type="SUPFAM" id="SSF88723">
    <property type="entry name" value="PIN domain-like"/>
    <property type="match status" value="1"/>
</dbReference>
<evidence type="ECO:0000256" key="3">
    <source>
        <dbReference type="ARBA" id="ARBA00022723"/>
    </source>
</evidence>
<feature type="binding site" evidence="5">
    <location>
        <position position="11"/>
    </location>
    <ligand>
        <name>Mg(2+)</name>
        <dbReference type="ChEBI" id="CHEBI:18420"/>
    </ligand>
</feature>
<dbReference type="KEGG" id="pyc:TQ32_01655"/>
<dbReference type="GO" id="GO:0003677">
    <property type="term" value="F:DNA binding"/>
    <property type="evidence" value="ECO:0007669"/>
    <property type="project" value="UniProtKB-KW"/>
</dbReference>
<dbReference type="GeneID" id="28490496"/>
<keyword evidence="2 5" id="KW-0540">Nuclease</keyword>
<comment type="function">
    <text evidence="5">Toxic component of a toxin-antitoxin (TA) system. An RNase.</text>
</comment>
<dbReference type="PANTHER" id="PTHR39677">
    <property type="entry name" value="RIBONUCLEASE VAPC6"/>
    <property type="match status" value="1"/>
</dbReference>
<dbReference type="InterPro" id="IPR022907">
    <property type="entry name" value="VapC_family"/>
</dbReference>
<dbReference type="RefSeq" id="WP_068320402.1">
    <property type="nucleotide sequence ID" value="NZ_CP010835.1"/>
</dbReference>
<dbReference type="EMBL" id="CP010835">
    <property type="protein sequence ID" value="AMM53345.1"/>
    <property type="molecule type" value="Genomic_DNA"/>
</dbReference>
<dbReference type="GO" id="GO:0000287">
    <property type="term" value="F:magnesium ion binding"/>
    <property type="evidence" value="ECO:0007669"/>
    <property type="project" value="UniProtKB-UniRule"/>
</dbReference>
<comment type="caution">
    <text evidence="5">Lacks conserved residue(s) required for the propagation of feature annotation.</text>
</comment>
<keyword evidence="4 5" id="KW-0378">Hydrolase</keyword>
<comment type="cofactor">
    <cofactor evidence="5">
        <name>Mg(2+)</name>
        <dbReference type="ChEBI" id="CHEBI:18420"/>
    </cofactor>
</comment>
<evidence type="ECO:0000259" key="6">
    <source>
        <dbReference type="SMART" id="SM00670"/>
    </source>
</evidence>
<comment type="similarity">
    <text evidence="5">Belongs to the PINc/VapC protein family.</text>
</comment>
<dbReference type="AlphaFoldDB" id="A0A127B7V6"/>
<dbReference type="InterPro" id="IPR002716">
    <property type="entry name" value="PIN_dom"/>
</dbReference>
<dbReference type="GO" id="GO:0090729">
    <property type="term" value="F:toxin activity"/>
    <property type="evidence" value="ECO:0007669"/>
    <property type="project" value="UniProtKB-KW"/>
</dbReference>
<dbReference type="PANTHER" id="PTHR39677:SF4">
    <property type="entry name" value="RIBONUCLEASE VAPC6"/>
    <property type="match status" value="1"/>
</dbReference>
<evidence type="ECO:0000313" key="7">
    <source>
        <dbReference type="EMBL" id="AMM53345.1"/>
    </source>
</evidence>
<dbReference type="STRING" id="1609559.TQ32_01655"/>